<dbReference type="Proteomes" id="UP000239936">
    <property type="component" value="Unassembled WGS sequence"/>
</dbReference>
<accession>A0A2S7XUE0</accession>
<dbReference type="EMBL" id="PPGH01000018">
    <property type="protein sequence ID" value="PQJ97133.1"/>
    <property type="molecule type" value="Genomic_DNA"/>
</dbReference>
<evidence type="ECO:0000259" key="2">
    <source>
        <dbReference type="Pfam" id="PF05116"/>
    </source>
</evidence>
<dbReference type="PANTHER" id="PTHR46521:SF4">
    <property type="entry name" value="SUCROSE-PHOSPHATASE 2-RELATED"/>
    <property type="match status" value="1"/>
</dbReference>
<dbReference type="GO" id="GO:0000287">
    <property type="term" value="F:magnesium ion binding"/>
    <property type="evidence" value="ECO:0007669"/>
    <property type="project" value="UniProtKB-ARBA"/>
</dbReference>
<evidence type="ECO:0000256" key="1">
    <source>
        <dbReference type="ARBA" id="ARBA00022801"/>
    </source>
</evidence>
<dbReference type="AlphaFoldDB" id="A0A2S7XUE0"/>
<evidence type="ECO:0000313" key="3">
    <source>
        <dbReference type="EMBL" id="PQJ97133.1"/>
    </source>
</evidence>
<protein>
    <submittedName>
        <fullName evidence="3">Haloacid dehalogenase</fullName>
    </submittedName>
</protein>
<sequence>MNTSLLLCTDLDRTLIPNGDAPESPAARGWFHQLVASPNVILAYVSGRHRALIEAAMIEYALPLPQYVIADVGTTLYSVTNDGWQLLCAWTDQLIPNWPEPALLQQYVQFFPALTLQPTAQQAPYKVSYQLPAASVNDAVFCQAVQDYLIAKNSNVRLIWSCDDATNTGLLDIVPIAASKRTAIEFLQQLPGVNATKTVFAGDSGNDLDVLVSPIPAVLVANATAALRTSVQQQAAALHWNAQLYCAQGGWAGMNGNYSAGIIEGVAHFYPEMTAHLW</sequence>
<gene>
    <name evidence="3" type="ORF">CXB77_03975</name>
</gene>
<dbReference type="Gene3D" id="3.90.1070.10">
    <property type="match status" value="1"/>
</dbReference>
<dbReference type="InterPro" id="IPR036412">
    <property type="entry name" value="HAD-like_sf"/>
</dbReference>
<dbReference type="SUPFAM" id="SSF56784">
    <property type="entry name" value="HAD-like"/>
    <property type="match status" value="1"/>
</dbReference>
<proteinExistence type="predicted"/>
<keyword evidence="1" id="KW-0378">Hydrolase</keyword>
<dbReference type="NCBIfam" id="TIGR01484">
    <property type="entry name" value="HAD-SF-IIB"/>
    <property type="match status" value="1"/>
</dbReference>
<dbReference type="InterPro" id="IPR023214">
    <property type="entry name" value="HAD_sf"/>
</dbReference>
<dbReference type="InterPro" id="IPR006379">
    <property type="entry name" value="HAD-SF_hydro_IIB"/>
</dbReference>
<keyword evidence="4" id="KW-1185">Reference proteome</keyword>
<comment type="caution">
    <text evidence="3">The sequence shown here is derived from an EMBL/GenBank/DDBJ whole genome shotgun (WGS) entry which is preliminary data.</text>
</comment>
<dbReference type="SFLD" id="SFLDS00003">
    <property type="entry name" value="Haloacid_Dehalogenase"/>
    <property type="match status" value="1"/>
</dbReference>
<reference evidence="3 4" key="1">
    <citation type="submission" date="2018-01" db="EMBL/GenBank/DDBJ databases">
        <title>The complete genome sequence of Chromatium okenii LaCa, a purple sulfur bacterium with a turbulent life.</title>
        <authorList>
            <person name="Luedin S.M."/>
            <person name="Liechti N."/>
            <person name="Storelli N."/>
            <person name="Danza F."/>
            <person name="Wittwer M."/>
            <person name="Pothier J.F."/>
            <person name="Tonolla M.A."/>
        </authorList>
    </citation>
    <scope>NUCLEOTIDE SEQUENCE [LARGE SCALE GENOMIC DNA]</scope>
    <source>
        <strain evidence="3 4">LaCa</strain>
    </source>
</reference>
<feature type="domain" description="Sucrose phosphatase-like" evidence="2">
    <location>
        <begin position="5"/>
        <end position="269"/>
    </location>
</feature>
<dbReference type="Gene3D" id="3.40.50.1000">
    <property type="entry name" value="HAD superfamily/HAD-like"/>
    <property type="match status" value="1"/>
</dbReference>
<dbReference type="RefSeq" id="WP_105072874.1">
    <property type="nucleotide sequence ID" value="NZ_PPGH01000018.1"/>
</dbReference>
<dbReference type="PANTHER" id="PTHR46521">
    <property type="entry name" value="SUCROSE-PHOSPHATASE 2-RELATED"/>
    <property type="match status" value="1"/>
</dbReference>
<evidence type="ECO:0000313" key="4">
    <source>
        <dbReference type="Proteomes" id="UP000239936"/>
    </source>
</evidence>
<organism evidence="3 4">
    <name type="scientific">Chromatium okenii</name>
    <dbReference type="NCBI Taxonomy" id="61644"/>
    <lineage>
        <taxon>Bacteria</taxon>
        <taxon>Pseudomonadati</taxon>
        <taxon>Pseudomonadota</taxon>
        <taxon>Gammaproteobacteria</taxon>
        <taxon>Chromatiales</taxon>
        <taxon>Chromatiaceae</taxon>
        <taxon>Chromatium</taxon>
    </lineage>
</organism>
<dbReference type="SFLD" id="SFLDG01140">
    <property type="entry name" value="C2.B:_Phosphomannomutase_and_P"/>
    <property type="match status" value="1"/>
</dbReference>
<name>A0A2S7XUE0_9GAMM</name>
<dbReference type="OrthoDB" id="9815690at2"/>
<dbReference type="SFLD" id="SFLDG01141">
    <property type="entry name" value="C2.B.1:_Sucrose_Phosphatase_Li"/>
    <property type="match status" value="1"/>
</dbReference>
<dbReference type="InterPro" id="IPR051518">
    <property type="entry name" value="Sucrose_Phosphatase"/>
</dbReference>
<dbReference type="Pfam" id="PF05116">
    <property type="entry name" value="S6PP"/>
    <property type="match status" value="1"/>
</dbReference>
<dbReference type="GO" id="GO:0016791">
    <property type="term" value="F:phosphatase activity"/>
    <property type="evidence" value="ECO:0007669"/>
    <property type="project" value="UniProtKB-ARBA"/>
</dbReference>
<dbReference type="InterPro" id="IPR006380">
    <property type="entry name" value="SPP-like_dom"/>
</dbReference>